<name>A0ABW1G0X4_9ACTN</name>
<dbReference type="InterPro" id="IPR001466">
    <property type="entry name" value="Beta-lactam-related"/>
</dbReference>
<dbReference type="Gene3D" id="3.40.710.10">
    <property type="entry name" value="DD-peptidase/beta-lactamase superfamily"/>
    <property type="match status" value="1"/>
</dbReference>
<dbReference type="GO" id="GO:0016787">
    <property type="term" value="F:hydrolase activity"/>
    <property type="evidence" value="ECO:0007669"/>
    <property type="project" value="UniProtKB-KW"/>
</dbReference>
<organism evidence="3 4">
    <name type="scientific">Streptacidiphilus monticola</name>
    <dbReference type="NCBI Taxonomy" id="2161674"/>
    <lineage>
        <taxon>Bacteria</taxon>
        <taxon>Bacillati</taxon>
        <taxon>Actinomycetota</taxon>
        <taxon>Actinomycetes</taxon>
        <taxon>Kitasatosporales</taxon>
        <taxon>Streptomycetaceae</taxon>
        <taxon>Streptacidiphilus</taxon>
    </lineage>
</organism>
<evidence type="ECO:0000313" key="3">
    <source>
        <dbReference type="EMBL" id="MFC5907763.1"/>
    </source>
</evidence>
<keyword evidence="3" id="KW-0378">Hydrolase</keyword>
<gene>
    <name evidence="3" type="ORF">ACFP3V_11095</name>
</gene>
<dbReference type="Pfam" id="PF00144">
    <property type="entry name" value="Beta-lactamase"/>
    <property type="match status" value="1"/>
</dbReference>
<feature type="domain" description="Beta-lactamase-related" evidence="1">
    <location>
        <begin position="24"/>
        <end position="333"/>
    </location>
</feature>
<dbReference type="Pfam" id="PF24491">
    <property type="entry name" value="DUF7586"/>
    <property type="match status" value="1"/>
</dbReference>
<dbReference type="PANTHER" id="PTHR46825">
    <property type="entry name" value="D-ALANYL-D-ALANINE-CARBOXYPEPTIDASE/ENDOPEPTIDASE AMPH"/>
    <property type="match status" value="1"/>
</dbReference>
<dbReference type="SUPFAM" id="SSF56601">
    <property type="entry name" value="beta-lactamase/transpeptidase-like"/>
    <property type="match status" value="1"/>
</dbReference>
<accession>A0ABW1G0X4</accession>
<protein>
    <submittedName>
        <fullName evidence="3">Serine hydrolase domain-containing protein</fullName>
        <ecNumber evidence="3">3.-.-.-</ecNumber>
    </submittedName>
</protein>
<comment type="caution">
    <text evidence="3">The sequence shown here is derived from an EMBL/GenBank/DDBJ whole genome shotgun (WGS) entry which is preliminary data.</text>
</comment>
<reference evidence="4" key="1">
    <citation type="journal article" date="2019" name="Int. J. Syst. Evol. Microbiol.">
        <title>The Global Catalogue of Microorganisms (GCM) 10K type strain sequencing project: providing services to taxonomists for standard genome sequencing and annotation.</title>
        <authorList>
            <consortium name="The Broad Institute Genomics Platform"/>
            <consortium name="The Broad Institute Genome Sequencing Center for Infectious Disease"/>
            <person name="Wu L."/>
            <person name="Ma J."/>
        </authorList>
    </citation>
    <scope>NUCLEOTIDE SEQUENCE [LARGE SCALE GENOMIC DNA]</scope>
    <source>
        <strain evidence="4">JCM 4816</strain>
    </source>
</reference>
<evidence type="ECO:0000259" key="1">
    <source>
        <dbReference type="Pfam" id="PF00144"/>
    </source>
</evidence>
<dbReference type="Proteomes" id="UP001596174">
    <property type="component" value="Unassembled WGS sequence"/>
</dbReference>
<dbReference type="InterPro" id="IPR050491">
    <property type="entry name" value="AmpC-like"/>
</dbReference>
<keyword evidence="4" id="KW-1185">Reference proteome</keyword>
<dbReference type="InterPro" id="IPR012338">
    <property type="entry name" value="Beta-lactam/transpept-like"/>
</dbReference>
<evidence type="ECO:0000259" key="2">
    <source>
        <dbReference type="Pfam" id="PF24491"/>
    </source>
</evidence>
<evidence type="ECO:0000313" key="4">
    <source>
        <dbReference type="Proteomes" id="UP001596174"/>
    </source>
</evidence>
<feature type="domain" description="DUF7586" evidence="2">
    <location>
        <begin position="367"/>
        <end position="451"/>
    </location>
</feature>
<dbReference type="EMBL" id="JBHSQJ010000040">
    <property type="protein sequence ID" value="MFC5907763.1"/>
    <property type="molecule type" value="Genomic_DNA"/>
</dbReference>
<dbReference type="RefSeq" id="WP_380582517.1">
    <property type="nucleotide sequence ID" value="NZ_JBHSQJ010000040.1"/>
</dbReference>
<sequence>MSKEKAESWIELLPETRRALLRRIAVAQAEGRVPGLVAGVLREGELVWQGARSCVPGHEPDADVQFRIGSITKTFVAVLVLRLRDEGLLTLADPVGSHLPGLPEEVAGVSVAQLLCHSSGLSNEPSGPWWERTEGALRPELADLWRDGSAERHPAGRVFHYSNLGYGLLGALVERLRDGEHWFAVLRREVLEPLGMARTTLLAEAPHAGGWAVHPWADVLLPEPSGNDTGRMAPAGQLWSTLADLARWARFLTDGDEKVLSRATLAEMRVHHSGTGAADWDSYGLGLQRARTPAGVELVGHTGSMPGFLAALWTARAEGLAAVVLANTTAGLPGGIGKLAADLVSIVDEREPRIPEPWRPIPEAELDRELLELTGPWFWGPTGYTLRLRPGRVLELVPMSNTATREARLLPNPDGRTWRVEADSYWHGETLRVVRTEAGVHLDLGTFVLTREPYPAVGPTPGGVDPEGWRGL</sequence>
<dbReference type="PANTHER" id="PTHR46825:SF7">
    <property type="entry name" value="D-ALANYL-D-ALANINE CARBOXYPEPTIDASE"/>
    <property type="match status" value="1"/>
</dbReference>
<dbReference type="InterPro" id="IPR056008">
    <property type="entry name" value="DUF7586"/>
</dbReference>
<proteinExistence type="predicted"/>
<dbReference type="EC" id="3.-.-.-" evidence="3"/>